<dbReference type="Pfam" id="PF00535">
    <property type="entry name" value="Glycos_transf_2"/>
    <property type="match status" value="1"/>
</dbReference>
<evidence type="ECO:0000313" key="5">
    <source>
        <dbReference type="EMBL" id="CAB5006234.1"/>
    </source>
</evidence>
<dbReference type="InterPro" id="IPR029044">
    <property type="entry name" value="Nucleotide-diphossugar_trans"/>
</dbReference>
<dbReference type="EMBL" id="CAFBOZ010000130">
    <property type="protein sequence ID" value="CAB5006234.1"/>
    <property type="molecule type" value="Genomic_DNA"/>
</dbReference>
<keyword evidence="3" id="KW-0808">Transferase</keyword>
<dbReference type="Gene3D" id="3.90.550.10">
    <property type="entry name" value="Spore Coat Polysaccharide Biosynthesis Protein SpsA, Chain A"/>
    <property type="match status" value="1"/>
</dbReference>
<protein>
    <submittedName>
        <fullName evidence="5">Unannotated protein</fullName>
    </submittedName>
</protein>
<sequence length="230" mass="24831">MSDVTELTVVMATYNGSATIGRSLRSILGQTHLPVRVVVADDGSVDDTVAMVREFAGIEVVPLEHVGLGAALNAAIATVDTDFVAFLDDDDLWPIDRLEHHLAEFRADPAVDIVLGPTVNIVDGNGLTDAEAVEEHLRKVPVDPMLVRLLGATTMRATAMRSLGAIRTDIMHGATASWISSPEATALTTSTTSELALYRMVHGANMGIVEPTLARQQWLDLVRERVQRQQ</sequence>
<dbReference type="CDD" id="cd00761">
    <property type="entry name" value="Glyco_tranf_GTA_type"/>
    <property type="match status" value="1"/>
</dbReference>
<accession>A0A6J7PVX2</accession>
<name>A0A6J7PVX2_9ZZZZ</name>
<dbReference type="InterPro" id="IPR001173">
    <property type="entry name" value="Glyco_trans_2-like"/>
</dbReference>
<dbReference type="AlphaFoldDB" id="A0A6J7PVX2"/>
<keyword evidence="2" id="KW-0328">Glycosyltransferase</keyword>
<comment type="similarity">
    <text evidence="1">Belongs to the glycosyltransferase 2 family.</text>
</comment>
<proteinExistence type="inferred from homology"/>
<evidence type="ECO:0000256" key="2">
    <source>
        <dbReference type="ARBA" id="ARBA00022676"/>
    </source>
</evidence>
<dbReference type="InterPro" id="IPR050834">
    <property type="entry name" value="Glycosyltransf_2"/>
</dbReference>
<organism evidence="5">
    <name type="scientific">freshwater metagenome</name>
    <dbReference type="NCBI Taxonomy" id="449393"/>
    <lineage>
        <taxon>unclassified sequences</taxon>
        <taxon>metagenomes</taxon>
        <taxon>ecological metagenomes</taxon>
    </lineage>
</organism>
<gene>
    <name evidence="5" type="ORF">UFOPK3992_00999</name>
</gene>
<dbReference type="GO" id="GO:0016757">
    <property type="term" value="F:glycosyltransferase activity"/>
    <property type="evidence" value="ECO:0007669"/>
    <property type="project" value="UniProtKB-KW"/>
</dbReference>
<dbReference type="SUPFAM" id="SSF53448">
    <property type="entry name" value="Nucleotide-diphospho-sugar transferases"/>
    <property type="match status" value="1"/>
</dbReference>
<dbReference type="PANTHER" id="PTHR43685:SF5">
    <property type="entry name" value="GLYCOSYLTRANSFERASE EPSE-RELATED"/>
    <property type="match status" value="1"/>
</dbReference>
<evidence type="ECO:0000256" key="1">
    <source>
        <dbReference type="ARBA" id="ARBA00006739"/>
    </source>
</evidence>
<reference evidence="5" key="1">
    <citation type="submission" date="2020-05" db="EMBL/GenBank/DDBJ databases">
        <authorList>
            <person name="Chiriac C."/>
            <person name="Salcher M."/>
            <person name="Ghai R."/>
            <person name="Kavagutti S V."/>
        </authorList>
    </citation>
    <scope>NUCLEOTIDE SEQUENCE</scope>
</reference>
<feature type="domain" description="Glycosyltransferase 2-like" evidence="4">
    <location>
        <begin position="8"/>
        <end position="127"/>
    </location>
</feature>
<dbReference type="PANTHER" id="PTHR43685">
    <property type="entry name" value="GLYCOSYLTRANSFERASE"/>
    <property type="match status" value="1"/>
</dbReference>
<evidence type="ECO:0000256" key="3">
    <source>
        <dbReference type="ARBA" id="ARBA00022679"/>
    </source>
</evidence>
<evidence type="ECO:0000259" key="4">
    <source>
        <dbReference type="Pfam" id="PF00535"/>
    </source>
</evidence>